<comment type="similarity">
    <text evidence="8">Belongs to the major facilitator superfamily. Phosphate:H(+) symporter (TC 2.A.1.9) family.</text>
</comment>
<dbReference type="Gene3D" id="3.60.10.10">
    <property type="entry name" value="Endonuclease/exonuclease/phosphatase"/>
    <property type="match status" value="1"/>
</dbReference>
<evidence type="ECO:0000256" key="4">
    <source>
        <dbReference type="ARBA" id="ARBA00022692"/>
    </source>
</evidence>
<feature type="transmembrane region" description="Helical" evidence="10">
    <location>
        <begin position="1093"/>
        <end position="1112"/>
    </location>
</feature>
<dbReference type="SUPFAM" id="SSF56219">
    <property type="entry name" value="DNase I-like"/>
    <property type="match status" value="1"/>
</dbReference>
<keyword evidence="6 10" id="KW-1133">Transmembrane helix</keyword>
<protein>
    <recommendedName>
        <fullName evidence="11">Major facilitator superfamily (MFS) profile domain-containing protein</fullName>
    </recommendedName>
</protein>
<feature type="transmembrane region" description="Helical" evidence="10">
    <location>
        <begin position="1017"/>
        <end position="1038"/>
    </location>
</feature>
<dbReference type="GO" id="GO:0006817">
    <property type="term" value="P:phosphate ion transport"/>
    <property type="evidence" value="ECO:0007669"/>
    <property type="project" value="UniProtKB-KW"/>
</dbReference>
<dbReference type="FunFam" id="1.20.1250.20:FF:000175">
    <property type="entry name" value="Inorganic phosphate transporter 1-6"/>
    <property type="match status" value="1"/>
</dbReference>
<feature type="region of interest" description="Disordered" evidence="9">
    <location>
        <begin position="470"/>
        <end position="493"/>
    </location>
</feature>
<dbReference type="InterPro" id="IPR036259">
    <property type="entry name" value="MFS_trans_sf"/>
</dbReference>
<dbReference type="PANTHER" id="PTHR24064">
    <property type="entry name" value="SOLUTE CARRIER FAMILY 22 MEMBER"/>
    <property type="match status" value="1"/>
</dbReference>
<feature type="transmembrane region" description="Helical" evidence="10">
    <location>
        <begin position="1253"/>
        <end position="1273"/>
    </location>
</feature>
<evidence type="ECO:0000256" key="8">
    <source>
        <dbReference type="ARBA" id="ARBA00044504"/>
    </source>
</evidence>
<comment type="caution">
    <text evidence="12">The sequence shown here is derived from an EMBL/GenBank/DDBJ whole genome shotgun (WGS) entry which is preliminary data.</text>
</comment>
<keyword evidence="5" id="KW-0769">Symport</keyword>
<feature type="transmembrane region" description="Helical" evidence="10">
    <location>
        <begin position="1318"/>
        <end position="1341"/>
    </location>
</feature>
<dbReference type="PROSITE" id="PS50850">
    <property type="entry name" value="MFS"/>
    <property type="match status" value="1"/>
</dbReference>
<feature type="transmembrane region" description="Helical" evidence="10">
    <location>
        <begin position="1285"/>
        <end position="1306"/>
    </location>
</feature>
<evidence type="ECO:0000313" key="12">
    <source>
        <dbReference type="EMBL" id="GKV33395.1"/>
    </source>
</evidence>
<dbReference type="GO" id="GO:0015293">
    <property type="term" value="F:symporter activity"/>
    <property type="evidence" value="ECO:0007669"/>
    <property type="project" value="UniProtKB-KW"/>
</dbReference>
<evidence type="ECO:0000256" key="9">
    <source>
        <dbReference type="SAM" id="MobiDB-lite"/>
    </source>
</evidence>
<organism evidence="12 13">
    <name type="scientific">Rubroshorea leprosula</name>
    <dbReference type="NCBI Taxonomy" id="152421"/>
    <lineage>
        <taxon>Eukaryota</taxon>
        <taxon>Viridiplantae</taxon>
        <taxon>Streptophyta</taxon>
        <taxon>Embryophyta</taxon>
        <taxon>Tracheophyta</taxon>
        <taxon>Spermatophyta</taxon>
        <taxon>Magnoliopsida</taxon>
        <taxon>eudicotyledons</taxon>
        <taxon>Gunneridae</taxon>
        <taxon>Pentapetalae</taxon>
        <taxon>rosids</taxon>
        <taxon>malvids</taxon>
        <taxon>Malvales</taxon>
        <taxon>Dipterocarpaceae</taxon>
        <taxon>Rubroshorea</taxon>
    </lineage>
</organism>
<evidence type="ECO:0000256" key="6">
    <source>
        <dbReference type="ARBA" id="ARBA00022989"/>
    </source>
</evidence>
<dbReference type="InterPro" id="IPR005828">
    <property type="entry name" value="MFS_sugar_transport-like"/>
</dbReference>
<evidence type="ECO:0000256" key="2">
    <source>
        <dbReference type="ARBA" id="ARBA00022448"/>
    </source>
</evidence>
<proteinExistence type="inferred from homology"/>
<feature type="transmembrane region" description="Helical" evidence="10">
    <location>
        <begin position="986"/>
        <end position="1005"/>
    </location>
</feature>
<dbReference type="InterPro" id="IPR005829">
    <property type="entry name" value="Sugar_transporter_CS"/>
</dbReference>
<dbReference type="SUPFAM" id="SSF103473">
    <property type="entry name" value="MFS general substrate transporter"/>
    <property type="match status" value="1"/>
</dbReference>
<evidence type="ECO:0000256" key="1">
    <source>
        <dbReference type="ARBA" id="ARBA00004141"/>
    </source>
</evidence>
<evidence type="ECO:0000259" key="11">
    <source>
        <dbReference type="PROSITE" id="PS50850"/>
    </source>
</evidence>
<dbReference type="Proteomes" id="UP001054252">
    <property type="component" value="Unassembled WGS sequence"/>
</dbReference>
<dbReference type="PROSITE" id="PS00217">
    <property type="entry name" value="SUGAR_TRANSPORT_2"/>
    <property type="match status" value="1"/>
</dbReference>
<evidence type="ECO:0000256" key="10">
    <source>
        <dbReference type="SAM" id="Phobius"/>
    </source>
</evidence>
<dbReference type="Gene3D" id="1.20.1250.20">
    <property type="entry name" value="MFS general substrate transporter like domains"/>
    <property type="match status" value="1"/>
</dbReference>
<reference evidence="12 13" key="1">
    <citation type="journal article" date="2021" name="Commun. Biol.">
        <title>The genome of Shorea leprosula (Dipterocarpaceae) highlights the ecological relevance of drought in aseasonal tropical rainforests.</title>
        <authorList>
            <person name="Ng K.K.S."/>
            <person name="Kobayashi M.J."/>
            <person name="Fawcett J.A."/>
            <person name="Hatakeyama M."/>
            <person name="Paape T."/>
            <person name="Ng C.H."/>
            <person name="Ang C.C."/>
            <person name="Tnah L.H."/>
            <person name="Lee C.T."/>
            <person name="Nishiyama T."/>
            <person name="Sese J."/>
            <person name="O'Brien M.J."/>
            <person name="Copetti D."/>
            <person name="Mohd Noor M.I."/>
            <person name="Ong R.C."/>
            <person name="Putra M."/>
            <person name="Sireger I.Z."/>
            <person name="Indrioko S."/>
            <person name="Kosugi Y."/>
            <person name="Izuno A."/>
            <person name="Isagi Y."/>
            <person name="Lee S.L."/>
            <person name="Shimizu K.K."/>
        </authorList>
    </citation>
    <scope>NUCLEOTIDE SEQUENCE [LARGE SCALE GENOMIC DNA]</scope>
    <source>
        <strain evidence="12">214</strain>
    </source>
</reference>
<keyword evidence="13" id="KW-1185">Reference proteome</keyword>
<evidence type="ECO:0000256" key="5">
    <source>
        <dbReference type="ARBA" id="ARBA00022847"/>
    </source>
</evidence>
<feature type="domain" description="Major facilitator superfamily (MFS) profile" evidence="11">
    <location>
        <begin position="915"/>
        <end position="1402"/>
    </location>
</feature>
<dbReference type="InterPro" id="IPR020846">
    <property type="entry name" value="MFS_dom"/>
</dbReference>
<dbReference type="EMBL" id="BPVZ01000100">
    <property type="protein sequence ID" value="GKV33395.1"/>
    <property type="molecule type" value="Genomic_DNA"/>
</dbReference>
<keyword evidence="7 10" id="KW-0472">Membrane</keyword>
<keyword evidence="3" id="KW-0592">Phosphate transport</keyword>
<sequence>MRENERMRELERDSARVRARFPTAKDSGSGIRRQLPRYGKQYLGQATSYFFYDFPADQSAKDLWEMERKLNQIKIHSYHLKVKLVENMKKGREGILLGKHKQLEKQWIRRDSKVTQGKTYAQVVAGDMGSLEQGQSSTNGVQQGVAKKGKEAMEDAGEEEWKVTPKTSQDKVSGPETVQVLNFIPKDEDVAWLKRSMVAEVRSLDLVKRIQNSLDVEGVLVNVALLGGRQIILVDNSKGGLEEFLNRSRDLVELWFEWIKPCSLSTVSSLCRLVWLRLNGVPLKAWSERCFTELGNIIGEVILVDEDTRSKSFLCEGRVLILSAEKRKISTTICLRVDGEDFPISVSEEEWRMDPDWCDNEEGDDGYSDLNLNFNGNGFLCGDGGESAEDHAVTDLVLYKELSRQAESQGEETAGFVGLNGLDEIELDKGNQVGPGVVGNGIGLEEAQPGCGGAGADETMKRGASWITARTKSRRDRRMTEAPKEERPNLQQESCSVSDGCIQHRNGIIRRQLETKEVREIFELGQRLGIQCQHNDEEVISRLATLEARDERKASLWEEIGGLILEEGGRWLVAGDFNTVRNATERKGRLGETQDMEDFNHFVEGTGLIDVRLRNRKFTWYRPDGTSMSKLDRNVDWGPKPFRVLDARQQHPDFREFVENRWKAMQIEGWASYKCKQKLKLLKEECKGWNSGVFGNVETQFDTLVKQVERLDKKSEEDGLDENEVLVRKECFQGMWDILRKREAVWKQKARTNWVRLGDANTAFFHRSVHARRAQNGISGILGENGWVEEPDVVKEEAVKYFSKLFRDEKWRRPVLGGIQFRRISMTQKEWLEKPFTIEEIEEGLRSCDGSKAPGPDGFNFNFIKFAWSTMKDDFVNFLQEFHRHGSHSLPAKTMPLKVLSALDAARTQFYHFKAIVIAGMGLFTDAYDLFCITPIVQILRGVYYPNKEEIPTQVISALVVVALVGTVIGQLVFGILGDYKGRRRVYGLSLMIMVLSSLACGFSICRTRLCVLLSLGFFRFLLGLGIGGDYPLSATIMSEFANKRTRGAFIAAVFSMQGFGILASSAMTMVICSIFQKGSHASKYYTPDAADISWRLILMMGGVPAAVTYYWRMLMPETARFTALVERDPVQAAVDIGKVLDVPLCKISEDAPMRSYPPTYSLFSRQFLRRHGRDLFSCAASWFLVDIAFYSNNLLQSRVYHNFIKEDDRSAYELAFQVAKLQAIVAVCSTIPGYWVTVYFIDRIGRVKIQMLGFLMMALVYFAIGIPYIPYWQHGEDKVKIGLMILYGGTFFFANFGPNTTTFIVPAELFPARFRSTCHGISGAMGKVGAIIGTIGFLWASKKRPSKKRPDSSDEPYADRMTWADSSDEPYADRMRWALVSLGVVCLFGAAVTYFFARETRGRSLEDNEIDNDDDGHVELSASRFVPPNQNLYLVESGVLPVLAWVGYRRGLPAVGNNHVRVCQQEHPWSVHSGSVFDAGVWDFGELGYDNGDLLHISEGIACFKRLHAGRCRHLVAVDSDDRRRSGCIDLLLADVDAGNC</sequence>
<keyword evidence="4 10" id="KW-0812">Transmembrane</keyword>
<evidence type="ECO:0000256" key="3">
    <source>
        <dbReference type="ARBA" id="ARBA00022592"/>
    </source>
</evidence>
<accession>A0AAV5L873</accession>
<comment type="subcellular location">
    <subcellularLocation>
        <location evidence="1">Membrane</location>
        <topology evidence="1">Multi-pass membrane protein</topology>
    </subcellularLocation>
</comment>
<evidence type="ECO:0000256" key="7">
    <source>
        <dbReference type="ARBA" id="ARBA00023136"/>
    </source>
</evidence>
<dbReference type="Pfam" id="PF00083">
    <property type="entry name" value="Sugar_tr"/>
    <property type="match status" value="1"/>
</dbReference>
<dbReference type="GO" id="GO:0016020">
    <property type="term" value="C:membrane"/>
    <property type="evidence" value="ECO:0007669"/>
    <property type="project" value="UniProtKB-SubCell"/>
</dbReference>
<dbReference type="InterPro" id="IPR036691">
    <property type="entry name" value="Endo/exonu/phosph_ase_sf"/>
</dbReference>
<keyword evidence="2" id="KW-0813">Transport</keyword>
<dbReference type="CDD" id="cd17364">
    <property type="entry name" value="MFS_PhT"/>
    <property type="match status" value="1"/>
</dbReference>
<name>A0AAV5L873_9ROSI</name>
<feature type="compositionally biased region" description="Basic and acidic residues" evidence="9">
    <location>
        <begin position="478"/>
        <end position="488"/>
    </location>
</feature>
<gene>
    <name evidence="12" type="ORF">SLEP1_g41913</name>
</gene>
<evidence type="ECO:0000313" key="13">
    <source>
        <dbReference type="Proteomes" id="UP001054252"/>
    </source>
</evidence>
<feature type="transmembrane region" description="Helical" evidence="10">
    <location>
        <begin position="955"/>
        <end position="974"/>
    </location>
</feature>
<feature type="transmembrane region" description="Helical" evidence="10">
    <location>
        <begin position="1378"/>
        <end position="1398"/>
    </location>
</feature>
<feature type="transmembrane region" description="Helical" evidence="10">
    <location>
        <begin position="1050"/>
        <end position="1077"/>
    </location>
</feature>